<protein>
    <submittedName>
        <fullName evidence="1">Type I phosphodiesterase / nucleotide pyrophosphatase</fullName>
    </submittedName>
</protein>
<dbReference type="AlphaFoldDB" id="A0ABC9TX65"/>
<dbReference type="SUPFAM" id="SSF53649">
    <property type="entry name" value="Alkaline phosphatase-like"/>
    <property type="match status" value="1"/>
</dbReference>
<reference evidence="1 2" key="1">
    <citation type="submission" date="2013-07" db="EMBL/GenBank/DDBJ databases">
        <authorList>
            <person name="Weinstock G."/>
            <person name="Sodergren E."/>
            <person name="Wylie T."/>
            <person name="Fulton L."/>
            <person name="Fulton R."/>
            <person name="Fronick C."/>
            <person name="O'Laughlin M."/>
            <person name="Godfrey J."/>
            <person name="Miner T."/>
            <person name="Herter B."/>
            <person name="Appelbaum E."/>
            <person name="Cordes M."/>
            <person name="Lek S."/>
            <person name="Wollam A."/>
            <person name="Pepin K.H."/>
            <person name="Palsikar V.B."/>
            <person name="Mitreva M."/>
            <person name="Wilson R.K."/>
        </authorList>
    </citation>
    <scope>NUCLEOTIDE SEQUENCE [LARGE SCALE GENOMIC DNA]</scope>
    <source>
        <strain evidence="1 2">ATCC 14940</strain>
    </source>
</reference>
<accession>A0ABC9TX65</accession>
<dbReference type="PANTHER" id="PTHR10151">
    <property type="entry name" value="ECTONUCLEOTIDE PYROPHOSPHATASE/PHOSPHODIESTERASE"/>
    <property type="match status" value="1"/>
</dbReference>
<sequence>MRRNIVLDAKKKTIMVILDGLDYEYIKKNLKQFPFYKKLYENKKLCPLESVVPADSIPSWTTIYTGLNPAEHGVLESIDYLDFKNKIKGDYSVIQGHSFWDVLSKEGKKVFIFNPFMAYPAWDVNGLMICGPVFEGGGVSTNRPDLVDMKSMPSIGGMVDHPTDKEMSRFFQETMELSQKQFDTFHKYFQKDVYDFAFLGVTTPDRMQHFLWRYTDPGDRTYPGKNKLQNAILEMYQLMEKNVKRLMEEYDKNYNVVVISDHGHGRRCEKTFYINQWLISQGMIKDKGKKKRTIEYAKNCMLKILATFFIVEAGTKFFKQFKLAHKVKNADYVFSDKKQKIYAPKFDGCNPFGGIMVTRSEFASAEEYEAMRQKIIDGLLLVKDHDQSVMIWVKRREEIYEGEKVENYPDIVYRMRPEYGVDRGLYGKKLFGINAMHEVLSGGHKFLGVIMGNREDTKNVKSVLSIHKYIVNISGEQNKG</sequence>
<comment type="caution">
    <text evidence="1">The sequence shown here is derived from an EMBL/GenBank/DDBJ whole genome shotgun (WGS) entry which is preliminary data.</text>
</comment>
<dbReference type="InterPro" id="IPR017850">
    <property type="entry name" value="Alkaline_phosphatase_core_sf"/>
</dbReference>
<dbReference type="Gene3D" id="3.40.720.10">
    <property type="entry name" value="Alkaline Phosphatase, subunit A"/>
    <property type="match status" value="1"/>
</dbReference>
<name>A0ABC9TX65_CLOSY</name>
<evidence type="ECO:0000313" key="2">
    <source>
        <dbReference type="Proteomes" id="UP000016491"/>
    </source>
</evidence>
<dbReference type="InterPro" id="IPR002591">
    <property type="entry name" value="Phosphodiest/P_Trfase"/>
</dbReference>
<dbReference type="Pfam" id="PF01663">
    <property type="entry name" value="Phosphodiest"/>
    <property type="match status" value="1"/>
</dbReference>
<gene>
    <name evidence="1" type="ORF">CLOSYM_02574</name>
</gene>
<dbReference type="GO" id="GO:0016787">
    <property type="term" value="F:hydrolase activity"/>
    <property type="evidence" value="ECO:0007669"/>
    <property type="project" value="UniProtKB-ARBA"/>
</dbReference>
<dbReference type="Proteomes" id="UP000016491">
    <property type="component" value="Unassembled WGS sequence"/>
</dbReference>
<dbReference type="PANTHER" id="PTHR10151:SF120">
    <property type="entry name" value="BIS(5'-ADENOSYL)-TRIPHOSPHATASE"/>
    <property type="match status" value="1"/>
</dbReference>
<organism evidence="1 2">
    <name type="scientific">[Clostridium] symbiosum ATCC 14940</name>
    <dbReference type="NCBI Taxonomy" id="411472"/>
    <lineage>
        <taxon>Bacteria</taxon>
        <taxon>Bacillati</taxon>
        <taxon>Bacillota</taxon>
        <taxon>Clostridia</taxon>
        <taxon>Lachnospirales</taxon>
        <taxon>Lachnospiraceae</taxon>
        <taxon>Otoolea</taxon>
    </lineage>
</organism>
<proteinExistence type="predicted"/>
<dbReference type="EMBL" id="AWSU01000197">
    <property type="protein sequence ID" value="ERI76531.1"/>
    <property type="molecule type" value="Genomic_DNA"/>
</dbReference>
<evidence type="ECO:0000313" key="1">
    <source>
        <dbReference type="EMBL" id="ERI76531.1"/>
    </source>
</evidence>